<dbReference type="Proteomes" id="UP000510821">
    <property type="component" value="Chromosome"/>
</dbReference>
<accession>A0A7D5XMH9</accession>
<dbReference type="KEGG" id="flt:Sv326_1213"/>
<evidence type="ECO:0000313" key="2">
    <source>
        <dbReference type="Proteomes" id="UP000510821"/>
    </source>
</evidence>
<protein>
    <submittedName>
        <fullName evidence="1">Uncharacterized protein</fullName>
    </submittedName>
</protein>
<gene>
    <name evidence="1" type="ORF">Sv326_1213</name>
</gene>
<reference evidence="2" key="1">
    <citation type="submission" date="2020-07" db="EMBL/GenBank/DDBJ databases">
        <title>Metabolic diversity and evolutionary history of the archaeal phylum ###Micrarchaeota### uncovered from a freshwater lake metagenome.</title>
        <authorList>
            <person name="Kadnikov V.V."/>
            <person name="Savvichev A.S."/>
            <person name="Mardanov A.V."/>
            <person name="Beletsky A.V."/>
            <person name="Chupakov A.V."/>
            <person name="Kokryatskaya N.M."/>
            <person name="Pimenov N.V."/>
            <person name="Ravin N.V."/>
        </authorList>
    </citation>
    <scope>NUCLEOTIDE SEQUENCE [LARGE SCALE GENOMIC DNA]</scope>
</reference>
<proteinExistence type="predicted"/>
<organism evidence="1 2">
    <name type="scientific">Fermentimicrarchaeum limneticum</name>
    <dbReference type="NCBI Taxonomy" id="2795018"/>
    <lineage>
        <taxon>Archaea</taxon>
        <taxon>Candidatus Micrarchaeota</taxon>
        <taxon>Candidatus Fermentimicrarchaeales</taxon>
        <taxon>Candidatus Fermentimicrarchaeaceae</taxon>
        <taxon>Candidatus Fermentimicrarchaeum</taxon>
    </lineage>
</organism>
<evidence type="ECO:0000313" key="1">
    <source>
        <dbReference type="EMBL" id="QLJ53388.1"/>
    </source>
</evidence>
<dbReference type="EMBL" id="CP058998">
    <property type="protein sequence ID" value="QLJ53388.1"/>
    <property type="molecule type" value="Genomic_DNA"/>
</dbReference>
<dbReference type="AlphaFoldDB" id="A0A7D5XMH9"/>
<name>A0A7D5XMH9_FERL1</name>
<sequence>MHSIVATSFIGTQESVYWDSVVGNLDLHPLQQLISISSSGYINLLKGGNFPVINFGSKDR</sequence>